<dbReference type="CDD" id="cd03768">
    <property type="entry name" value="SR_ResInv"/>
    <property type="match status" value="1"/>
</dbReference>
<dbReference type="GO" id="GO:0003677">
    <property type="term" value="F:DNA binding"/>
    <property type="evidence" value="ECO:0007669"/>
    <property type="project" value="InterPro"/>
</dbReference>
<dbReference type="PANTHER" id="PTHR30461">
    <property type="entry name" value="DNA-INVERTASE FROM LAMBDOID PROPHAGE"/>
    <property type="match status" value="1"/>
</dbReference>
<dbReference type="Proteomes" id="UP000280696">
    <property type="component" value="Unassembled WGS sequence"/>
</dbReference>
<dbReference type="PANTHER" id="PTHR30461:SF26">
    <property type="entry name" value="RESOLVASE HOMOLOG YNEB"/>
    <property type="match status" value="1"/>
</dbReference>
<dbReference type="SMART" id="SM00857">
    <property type="entry name" value="Resolvase"/>
    <property type="match status" value="1"/>
</dbReference>
<dbReference type="OrthoDB" id="9797501at2"/>
<protein>
    <submittedName>
        <fullName evidence="3">Recombinase family protein</fullName>
    </submittedName>
</protein>
<evidence type="ECO:0000259" key="2">
    <source>
        <dbReference type="PROSITE" id="PS51736"/>
    </source>
</evidence>
<dbReference type="RefSeq" id="WP_120472100.1">
    <property type="nucleotide sequence ID" value="NZ_RAYQ01000034.1"/>
</dbReference>
<comment type="similarity">
    <text evidence="1">Belongs to the site-specific recombinase resolvase family.</text>
</comment>
<sequence length="197" mass="22840">MEYGYARASTNSDKQDIRRQKRELVAIGIKEHNIFWEYESGSHEDREKLQQLLETVKQGDTIACTEVSRLSRSTKQLCEILEFVEKNKVKLIVGTFIVDCRNDDIDPMTMGMLRMMAVFAQMERDITIQRIRSGMENAREKGKQIGRKKTTEDDIPASFFRYYPQYASGGINLSEFARLACLSRNSIYKYLKIVEGK</sequence>
<evidence type="ECO:0000313" key="3">
    <source>
        <dbReference type="EMBL" id="RKI87879.1"/>
    </source>
</evidence>
<dbReference type="EMBL" id="RAYQ01000034">
    <property type="protein sequence ID" value="RKI87879.1"/>
    <property type="molecule type" value="Genomic_DNA"/>
</dbReference>
<proteinExistence type="inferred from homology"/>
<name>A0A3A9A8T5_9FIRM</name>
<dbReference type="InterPro" id="IPR050639">
    <property type="entry name" value="SSR_resolvase"/>
</dbReference>
<evidence type="ECO:0000256" key="1">
    <source>
        <dbReference type="ARBA" id="ARBA00009913"/>
    </source>
</evidence>
<dbReference type="PROSITE" id="PS51736">
    <property type="entry name" value="RECOMBINASES_3"/>
    <property type="match status" value="1"/>
</dbReference>
<dbReference type="AlphaFoldDB" id="A0A3A9A8T5"/>
<dbReference type="SUPFAM" id="SSF53041">
    <property type="entry name" value="Resolvase-like"/>
    <property type="match status" value="1"/>
</dbReference>
<dbReference type="Gene3D" id="3.40.50.1390">
    <property type="entry name" value="Resolvase, N-terminal catalytic domain"/>
    <property type="match status" value="1"/>
</dbReference>
<accession>A0A3A9A8T5</accession>
<dbReference type="Pfam" id="PF00239">
    <property type="entry name" value="Resolvase"/>
    <property type="match status" value="1"/>
</dbReference>
<keyword evidence="4" id="KW-1185">Reference proteome</keyword>
<organism evidence="3 4">
    <name type="scientific">Parablautia intestinalis</name>
    <dbReference type="NCBI Taxonomy" id="2320100"/>
    <lineage>
        <taxon>Bacteria</taxon>
        <taxon>Bacillati</taxon>
        <taxon>Bacillota</taxon>
        <taxon>Clostridia</taxon>
        <taxon>Lachnospirales</taxon>
        <taxon>Lachnospiraceae</taxon>
        <taxon>Parablautia</taxon>
    </lineage>
</organism>
<dbReference type="InterPro" id="IPR036162">
    <property type="entry name" value="Resolvase-like_N_sf"/>
</dbReference>
<gene>
    <name evidence="3" type="ORF">D7V94_20160</name>
</gene>
<feature type="domain" description="Resolvase/invertase-type recombinase catalytic" evidence="2">
    <location>
        <begin position="1"/>
        <end position="142"/>
    </location>
</feature>
<evidence type="ECO:0000313" key="4">
    <source>
        <dbReference type="Proteomes" id="UP000280696"/>
    </source>
</evidence>
<comment type="caution">
    <text evidence="3">The sequence shown here is derived from an EMBL/GenBank/DDBJ whole genome shotgun (WGS) entry which is preliminary data.</text>
</comment>
<reference evidence="3 4" key="1">
    <citation type="submission" date="2018-09" db="EMBL/GenBank/DDBJ databases">
        <title>Murine metabolic-syndrome-specific gut microbial biobank.</title>
        <authorList>
            <person name="Liu C."/>
        </authorList>
    </citation>
    <scope>NUCLEOTIDE SEQUENCE [LARGE SCALE GENOMIC DNA]</scope>
    <source>
        <strain evidence="3 4">0.1xD8-82</strain>
    </source>
</reference>
<dbReference type="GO" id="GO:0000150">
    <property type="term" value="F:DNA strand exchange activity"/>
    <property type="evidence" value="ECO:0007669"/>
    <property type="project" value="InterPro"/>
</dbReference>
<dbReference type="InterPro" id="IPR006119">
    <property type="entry name" value="Resolv_N"/>
</dbReference>